<sequence length="323" mass="35836">MPPASPPMEAFPVLTSARVVCRECLAMRGLGELPHVVFRVDAFLDVYSGPDAVVDACERGGSLRLLTYLAARDTESFWGKVAVYAAMHGYVYILQWLSDAHADRCEWGVDVLDSAAGLGHFSAVHWLHTHRSDGCTTRAMDHAAGRGYLSIVKWLHANRGEGCTTRAMNAAALNGDLRVVQWLHENRREGCTTDAMDFAAEMGHLEVVKWLHNRSEGCTASAMTYAAEREHLEVVKWLQENRTEGCTEYAFGLAAGKGHLDVVQWLHGNQHKGTLGHALRTATMNGHIPVINWLLASIDDGRQHEIFTRLALKLAKKSNQWRV</sequence>
<dbReference type="PANTHER" id="PTHR46586:SF3">
    <property type="entry name" value="ANKYRIN REPEAT-CONTAINING PROTEIN"/>
    <property type="match status" value="1"/>
</dbReference>
<comment type="caution">
    <text evidence="1">The sequence shown here is derived from an EMBL/GenBank/DDBJ whole genome shotgun (WGS) entry which is preliminary data.</text>
</comment>
<proteinExistence type="predicted"/>
<dbReference type="InterPro" id="IPR002110">
    <property type="entry name" value="Ankyrin_rpt"/>
</dbReference>
<evidence type="ECO:0000313" key="2">
    <source>
        <dbReference type="Proteomes" id="UP000440732"/>
    </source>
</evidence>
<dbReference type="Pfam" id="PF13637">
    <property type="entry name" value="Ank_4"/>
    <property type="match status" value="1"/>
</dbReference>
<dbReference type="Proteomes" id="UP000440732">
    <property type="component" value="Unassembled WGS sequence"/>
</dbReference>
<accession>A0A6A3R4I8</accession>
<name>A0A6A3R4I8_9STRA</name>
<dbReference type="EMBL" id="QXGA01002938">
    <property type="protein sequence ID" value="KAE9089798.1"/>
    <property type="molecule type" value="Genomic_DNA"/>
</dbReference>
<gene>
    <name evidence="1" type="ORF">PF006_g25284</name>
</gene>
<protein>
    <submittedName>
        <fullName evidence="1">Uncharacterized protein</fullName>
    </submittedName>
</protein>
<dbReference type="Pfam" id="PF12796">
    <property type="entry name" value="Ank_2"/>
    <property type="match status" value="1"/>
</dbReference>
<dbReference type="Gene3D" id="1.25.40.20">
    <property type="entry name" value="Ankyrin repeat-containing domain"/>
    <property type="match status" value="2"/>
</dbReference>
<dbReference type="InterPro" id="IPR052050">
    <property type="entry name" value="SecEffector_AnkRepeat"/>
</dbReference>
<reference evidence="1 2" key="1">
    <citation type="submission" date="2018-08" db="EMBL/GenBank/DDBJ databases">
        <title>Genomic investigation of the strawberry pathogen Phytophthora fragariae indicates pathogenicity is determined by transcriptional variation in three key races.</title>
        <authorList>
            <person name="Adams T.M."/>
            <person name="Armitage A.D."/>
            <person name="Sobczyk M.K."/>
            <person name="Bates H.J."/>
            <person name="Dunwell J.M."/>
            <person name="Nellist C.F."/>
            <person name="Harrison R.J."/>
        </authorList>
    </citation>
    <scope>NUCLEOTIDE SEQUENCE [LARGE SCALE GENOMIC DNA]</scope>
    <source>
        <strain evidence="1 2">NOV-5</strain>
    </source>
</reference>
<organism evidence="1 2">
    <name type="scientific">Phytophthora fragariae</name>
    <dbReference type="NCBI Taxonomy" id="53985"/>
    <lineage>
        <taxon>Eukaryota</taxon>
        <taxon>Sar</taxon>
        <taxon>Stramenopiles</taxon>
        <taxon>Oomycota</taxon>
        <taxon>Peronosporomycetes</taxon>
        <taxon>Peronosporales</taxon>
        <taxon>Peronosporaceae</taxon>
        <taxon>Phytophthora</taxon>
    </lineage>
</organism>
<dbReference type="AlphaFoldDB" id="A0A6A3R4I8"/>
<dbReference type="PANTHER" id="PTHR46586">
    <property type="entry name" value="ANKYRIN REPEAT-CONTAINING PROTEIN"/>
    <property type="match status" value="1"/>
</dbReference>
<dbReference type="SUPFAM" id="SSF48403">
    <property type="entry name" value="Ankyrin repeat"/>
    <property type="match status" value="1"/>
</dbReference>
<evidence type="ECO:0000313" key="1">
    <source>
        <dbReference type="EMBL" id="KAE9089798.1"/>
    </source>
</evidence>
<dbReference type="InterPro" id="IPR036770">
    <property type="entry name" value="Ankyrin_rpt-contain_sf"/>
</dbReference>